<dbReference type="Proteomes" id="UP000231263">
    <property type="component" value="Unassembled WGS sequence"/>
</dbReference>
<dbReference type="AlphaFoldDB" id="A0A2M7XDM0"/>
<proteinExistence type="predicted"/>
<comment type="caution">
    <text evidence="2">The sequence shown here is derived from an EMBL/GenBank/DDBJ whole genome shotgun (WGS) entry which is preliminary data.</text>
</comment>
<sequence>MKKNQFLQDASNKKQGKRSVFIAGVFLFVIGFLILIGLTIFGATRIASGLSSTTGTFDNIQVDLASSEFSKIEGEIPNIRLGLEEMSSGIKFLSWLKILPWVGDQVKGVDISLDVAVDMTHVAEDALLIMNKVVDQDNLDISFNDLPADKRELLLQNIKFVNADLQRVVIRTKVINAKLEELKRLNLHPVFKDVVVMVSDKFSEYSSVLDVVIPITAGVDEFAGLQGGAQWLVLFLDNETYKPSGGEIYQVGLVFMKNGQVQKVDFEPLTINDTYWLPDFSVVAERAADNVQLIAKEHGLPAPKVNAVVGITPDFLNEVAQIGSVNAKKLSFSNSGETAKVSQELLMTLYNFNGSELFQFLEIVRKSIQEKKLVVYSFSDEVQKSYDDASWSGRVEANYDDLLMVADANTSTASDLFLTRKTEYRITSNKNGYTGTVKINYFNKNREDWQGVTNILIKGQSVVTAGPAGFFSEDQGAYTRVAFTHSVLAGSEAEVEVTFNLSADIASAIKGGVYQLEVLKQIGVDAVTLTLDLDFGKKVRAAEPVESEEQFGDNKYYLNSILSQDTVFTVEL</sequence>
<keyword evidence="1" id="KW-0472">Membrane</keyword>
<accession>A0A2M7XDM0</accession>
<evidence type="ECO:0000313" key="2">
    <source>
        <dbReference type="EMBL" id="PJA45826.1"/>
    </source>
</evidence>
<keyword evidence="1" id="KW-1133">Transmembrane helix</keyword>
<evidence type="ECO:0000256" key="1">
    <source>
        <dbReference type="SAM" id="Phobius"/>
    </source>
</evidence>
<evidence type="ECO:0008006" key="4">
    <source>
        <dbReference type="Google" id="ProtNLM"/>
    </source>
</evidence>
<gene>
    <name evidence="2" type="ORF">CO173_04625</name>
</gene>
<dbReference type="EMBL" id="PFWT01000025">
    <property type="protein sequence ID" value="PJA45826.1"/>
    <property type="molecule type" value="Genomic_DNA"/>
</dbReference>
<name>A0A2M7XDM0_9BACT</name>
<reference evidence="3" key="1">
    <citation type="submission" date="2017-09" db="EMBL/GenBank/DDBJ databases">
        <title>Depth-based differentiation of microbial function through sediment-hosted aquifers and enrichment of novel symbionts in the deep terrestrial subsurface.</title>
        <authorList>
            <person name="Probst A.J."/>
            <person name="Ladd B."/>
            <person name="Jarett J.K."/>
            <person name="Geller-Mcgrath D.E."/>
            <person name="Sieber C.M.K."/>
            <person name="Emerson J.B."/>
            <person name="Anantharaman K."/>
            <person name="Thomas B.C."/>
            <person name="Malmstrom R."/>
            <person name="Stieglmeier M."/>
            <person name="Klingl A."/>
            <person name="Woyke T."/>
            <person name="Ryan C.M."/>
            <person name="Banfield J.F."/>
        </authorList>
    </citation>
    <scope>NUCLEOTIDE SEQUENCE [LARGE SCALE GENOMIC DNA]</scope>
</reference>
<feature type="transmembrane region" description="Helical" evidence="1">
    <location>
        <begin position="20"/>
        <end position="43"/>
    </location>
</feature>
<keyword evidence="1" id="KW-0812">Transmembrane</keyword>
<protein>
    <recommendedName>
        <fullName evidence="4">DUF4012 domain-containing protein</fullName>
    </recommendedName>
</protein>
<organism evidence="2 3">
    <name type="scientific">Candidatus Uhrbacteria bacterium CG_4_9_14_3_um_filter_41_35</name>
    <dbReference type="NCBI Taxonomy" id="1975034"/>
    <lineage>
        <taxon>Bacteria</taxon>
        <taxon>Candidatus Uhriibacteriota</taxon>
    </lineage>
</organism>
<evidence type="ECO:0000313" key="3">
    <source>
        <dbReference type="Proteomes" id="UP000231263"/>
    </source>
</evidence>